<evidence type="ECO:0008006" key="4">
    <source>
        <dbReference type="Google" id="ProtNLM"/>
    </source>
</evidence>
<keyword evidence="1" id="KW-1133">Transmembrane helix</keyword>
<dbReference type="Proteomes" id="UP000194221">
    <property type="component" value="Unassembled WGS sequence"/>
</dbReference>
<evidence type="ECO:0000256" key="1">
    <source>
        <dbReference type="SAM" id="Phobius"/>
    </source>
</evidence>
<evidence type="ECO:0000313" key="3">
    <source>
        <dbReference type="Proteomes" id="UP000194221"/>
    </source>
</evidence>
<dbReference type="Gene3D" id="1.10.150.20">
    <property type="entry name" value="5' to 3' exonuclease, C-terminal subdomain"/>
    <property type="match status" value="1"/>
</dbReference>
<keyword evidence="1" id="KW-0472">Membrane</keyword>
<comment type="caution">
    <text evidence="2">The sequence shown here is derived from an EMBL/GenBank/DDBJ whole genome shotgun (WGS) entry which is preliminary data.</text>
</comment>
<dbReference type="AlphaFoldDB" id="A0A1Y2PBC2"/>
<dbReference type="InParanoid" id="A0A1Y2PBC2"/>
<organism evidence="2 3">
    <name type="scientific">Tenacibaculum holothuriorum</name>
    <dbReference type="NCBI Taxonomy" id="1635173"/>
    <lineage>
        <taxon>Bacteria</taxon>
        <taxon>Pseudomonadati</taxon>
        <taxon>Bacteroidota</taxon>
        <taxon>Flavobacteriia</taxon>
        <taxon>Flavobacteriales</taxon>
        <taxon>Flavobacteriaceae</taxon>
        <taxon>Tenacibaculum</taxon>
    </lineage>
</organism>
<proteinExistence type="predicted"/>
<reference evidence="2 3" key="1">
    <citation type="submission" date="2015-03" db="EMBL/GenBank/DDBJ databases">
        <title>Genome sequence of Tenacibaculum sp. S2-2, isolated from intestinal microbiota of sea cucumber, Apostichopus japonicas.</title>
        <authorList>
            <person name="Shao Z."/>
            <person name="Wang L."/>
            <person name="Li X."/>
        </authorList>
    </citation>
    <scope>NUCLEOTIDE SEQUENCE [LARGE SCALE GENOMIC DNA]</scope>
    <source>
        <strain evidence="2 3">S2-2</strain>
    </source>
</reference>
<dbReference type="STRING" id="1635173.WH52_09955"/>
<dbReference type="OrthoDB" id="9807941at2"/>
<keyword evidence="3" id="KW-1185">Reference proteome</keyword>
<gene>
    <name evidence="2" type="ORF">WH52_09955</name>
</gene>
<dbReference type="EMBL" id="LAPZ01000007">
    <property type="protein sequence ID" value="OSY87742.1"/>
    <property type="molecule type" value="Genomic_DNA"/>
</dbReference>
<accession>A0A1Y2PBC2</accession>
<evidence type="ECO:0000313" key="2">
    <source>
        <dbReference type="EMBL" id="OSY87742.1"/>
    </source>
</evidence>
<name>A0A1Y2PBC2_9FLAO</name>
<feature type="transmembrane region" description="Helical" evidence="1">
    <location>
        <begin position="14"/>
        <end position="33"/>
    </location>
</feature>
<protein>
    <recommendedName>
        <fullName evidence="4">NADH dehydrogenase</fullName>
    </recommendedName>
</protein>
<sequence length="163" mass="18698">MSLIQLTLTYNLELFLWMLGAFLIGYFFAMSYYSKKNNQIKSTNTEETIITSEPTEETQEDLPPVIRAKKTVERGGIEIKEPKSLNFDSIGTATEDEKDDLTKIKGIGSFIEEKLNAIGIYTYNQISNLTEKDIDTITDLIQFFPGRIVRDNWKEQAKNLLKN</sequence>
<keyword evidence="1" id="KW-0812">Transmembrane</keyword>
<dbReference type="RefSeq" id="WP_143592135.1">
    <property type="nucleotide sequence ID" value="NZ_LAPZ01000007.1"/>
</dbReference>